<accession>A0A0A8Y7H3</accession>
<dbReference type="EMBL" id="GBRH01278278">
    <property type="protein sequence ID" value="JAD19617.1"/>
    <property type="molecule type" value="Transcribed_RNA"/>
</dbReference>
<reference evidence="1" key="1">
    <citation type="submission" date="2014-09" db="EMBL/GenBank/DDBJ databases">
        <authorList>
            <person name="Magalhaes I.L.F."/>
            <person name="Oliveira U."/>
            <person name="Santos F.R."/>
            <person name="Vidigal T.H.D.A."/>
            <person name="Brescovit A.D."/>
            <person name="Santos A.J."/>
        </authorList>
    </citation>
    <scope>NUCLEOTIDE SEQUENCE</scope>
    <source>
        <tissue evidence="1">Shoot tissue taken approximately 20 cm above the soil surface</tissue>
    </source>
</reference>
<organism evidence="1">
    <name type="scientific">Arundo donax</name>
    <name type="common">Giant reed</name>
    <name type="synonym">Donax arundinaceus</name>
    <dbReference type="NCBI Taxonomy" id="35708"/>
    <lineage>
        <taxon>Eukaryota</taxon>
        <taxon>Viridiplantae</taxon>
        <taxon>Streptophyta</taxon>
        <taxon>Embryophyta</taxon>
        <taxon>Tracheophyta</taxon>
        <taxon>Spermatophyta</taxon>
        <taxon>Magnoliopsida</taxon>
        <taxon>Liliopsida</taxon>
        <taxon>Poales</taxon>
        <taxon>Poaceae</taxon>
        <taxon>PACMAD clade</taxon>
        <taxon>Arundinoideae</taxon>
        <taxon>Arundineae</taxon>
        <taxon>Arundo</taxon>
    </lineage>
</organism>
<protein>
    <submittedName>
        <fullName evidence="1">Uncharacterized protein</fullName>
    </submittedName>
</protein>
<sequence length="44" mass="5230">MIFPLPRSQIYFKSLRLTSFTGIFLLPDRLKRKSTNHQLIHIVC</sequence>
<dbReference type="AlphaFoldDB" id="A0A0A8Y7H3"/>
<evidence type="ECO:0000313" key="1">
    <source>
        <dbReference type="EMBL" id="JAD19617.1"/>
    </source>
</evidence>
<name>A0A0A8Y7H3_ARUDO</name>
<reference evidence="1" key="2">
    <citation type="journal article" date="2015" name="Data Brief">
        <title>Shoot transcriptome of the giant reed, Arundo donax.</title>
        <authorList>
            <person name="Barrero R.A."/>
            <person name="Guerrero F.D."/>
            <person name="Moolhuijzen P."/>
            <person name="Goolsby J.A."/>
            <person name="Tidwell J."/>
            <person name="Bellgard S.E."/>
            <person name="Bellgard M.I."/>
        </authorList>
    </citation>
    <scope>NUCLEOTIDE SEQUENCE</scope>
    <source>
        <tissue evidence="1">Shoot tissue taken approximately 20 cm above the soil surface</tissue>
    </source>
</reference>
<proteinExistence type="predicted"/>